<accession>A0AAV1JV96</accession>
<gene>
    <name evidence="1" type="ORF">LNINA_LOCUS12264</name>
</gene>
<sequence>MVINSWSHIPGGVYCPFSTIGPEDLKSAKMIINTTDSIIKDDIRRIKLITYIKKHIHNCAAFEIGYVTFIIQEKYRMMLDKYNTSATMMTDLHLMEHIMYLEELEHLYWDIDHLYGMIHEIERKYRIKDNRNFVPDYLETTTLDPAEEEATMTTLFMPTARQKQKKLRREEKMRFKWKLDALMTGSTRKRSTRWWWPLEYGWEIDYWWGPPTPTPAY</sequence>
<evidence type="ECO:0000313" key="2">
    <source>
        <dbReference type="Proteomes" id="UP001497472"/>
    </source>
</evidence>
<name>A0AAV1JV96_9NEOP</name>
<protein>
    <submittedName>
        <fullName evidence="1">Uncharacterized protein</fullName>
    </submittedName>
</protein>
<comment type="caution">
    <text evidence="1">The sequence shown here is derived from an EMBL/GenBank/DDBJ whole genome shotgun (WGS) entry which is preliminary data.</text>
</comment>
<dbReference type="AlphaFoldDB" id="A0AAV1JV96"/>
<dbReference type="EMBL" id="CAVLEF010000215">
    <property type="protein sequence ID" value="CAK1553254.1"/>
    <property type="molecule type" value="Genomic_DNA"/>
</dbReference>
<reference evidence="1 2" key="1">
    <citation type="submission" date="2023-11" db="EMBL/GenBank/DDBJ databases">
        <authorList>
            <person name="Okamura Y."/>
        </authorList>
    </citation>
    <scope>NUCLEOTIDE SEQUENCE [LARGE SCALE GENOMIC DNA]</scope>
</reference>
<evidence type="ECO:0000313" key="1">
    <source>
        <dbReference type="EMBL" id="CAK1553254.1"/>
    </source>
</evidence>
<organism evidence="1 2">
    <name type="scientific">Leptosia nina</name>
    <dbReference type="NCBI Taxonomy" id="320188"/>
    <lineage>
        <taxon>Eukaryota</taxon>
        <taxon>Metazoa</taxon>
        <taxon>Ecdysozoa</taxon>
        <taxon>Arthropoda</taxon>
        <taxon>Hexapoda</taxon>
        <taxon>Insecta</taxon>
        <taxon>Pterygota</taxon>
        <taxon>Neoptera</taxon>
        <taxon>Endopterygota</taxon>
        <taxon>Lepidoptera</taxon>
        <taxon>Glossata</taxon>
        <taxon>Ditrysia</taxon>
        <taxon>Papilionoidea</taxon>
        <taxon>Pieridae</taxon>
        <taxon>Pierinae</taxon>
        <taxon>Leptosia</taxon>
    </lineage>
</organism>
<keyword evidence="2" id="KW-1185">Reference proteome</keyword>
<proteinExistence type="predicted"/>
<dbReference type="Proteomes" id="UP001497472">
    <property type="component" value="Unassembled WGS sequence"/>
</dbReference>